<dbReference type="STRING" id="1968527.B5M47_01710"/>
<proteinExistence type="predicted"/>
<sequence>MTQLILVRHGQTKKNISGKLHRTGDSEILNEEGRKQTGDEILIFDSRLCKTKDNE</sequence>
<dbReference type="GO" id="GO:0003824">
    <property type="term" value="F:catalytic activity"/>
    <property type="evidence" value="ECO:0007669"/>
    <property type="project" value="InterPro"/>
</dbReference>
<dbReference type="InterPro" id="IPR013078">
    <property type="entry name" value="His_Pase_superF_clade-1"/>
</dbReference>
<comment type="caution">
    <text evidence="1">The sequence shown here is derived from an EMBL/GenBank/DDBJ whole genome shotgun (WGS) entry which is preliminary data.</text>
</comment>
<reference evidence="2" key="1">
    <citation type="submission" date="2017-03" db="EMBL/GenBank/DDBJ databases">
        <title>Novel pathways for hydrocarbon cycling and metabolic interdependencies in hydrothermal sediment communities.</title>
        <authorList>
            <person name="Dombrowski N."/>
            <person name="Seitz K."/>
            <person name="Teske A."/>
            <person name="Baker B."/>
        </authorList>
    </citation>
    <scope>NUCLEOTIDE SEQUENCE [LARGE SCALE GENOMIC DNA]</scope>
</reference>
<evidence type="ECO:0000313" key="1">
    <source>
        <dbReference type="EMBL" id="OQX51252.1"/>
    </source>
</evidence>
<dbReference type="AlphaFoldDB" id="A0A1W9NZ07"/>
<organism evidence="1 2">
    <name type="scientific">candidate division CPR3 bacterium 4484_211</name>
    <dbReference type="NCBI Taxonomy" id="1968527"/>
    <lineage>
        <taxon>Bacteria</taxon>
        <taxon>Bacteria division CPR3</taxon>
    </lineage>
</organism>
<dbReference type="Pfam" id="PF00300">
    <property type="entry name" value="His_Phos_1"/>
    <property type="match status" value="1"/>
</dbReference>
<evidence type="ECO:0008006" key="3">
    <source>
        <dbReference type="Google" id="ProtNLM"/>
    </source>
</evidence>
<dbReference type="EMBL" id="MZGJ01000006">
    <property type="protein sequence ID" value="OQX51252.1"/>
    <property type="molecule type" value="Genomic_DNA"/>
</dbReference>
<dbReference type="InterPro" id="IPR001345">
    <property type="entry name" value="PG/BPGM_mutase_AS"/>
</dbReference>
<dbReference type="PROSITE" id="PS00175">
    <property type="entry name" value="PG_MUTASE"/>
    <property type="match status" value="1"/>
</dbReference>
<evidence type="ECO:0000313" key="2">
    <source>
        <dbReference type="Proteomes" id="UP000192520"/>
    </source>
</evidence>
<accession>A0A1W9NZ07</accession>
<protein>
    <recommendedName>
        <fullName evidence="3">Phosphoglycerate mutase</fullName>
    </recommendedName>
</protein>
<gene>
    <name evidence="1" type="ORF">B5M47_01710</name>
</gene>
<dbReference type="InterPro" id="IPR029033">
    <property type="entry name" value="His_PPase_superfam"/>
</dbReference>
<dbReference type="SUPFAM" id="SSF53254">
    <property type="entry name" value="Phosphoglycerate mutase-like"/>
    <property type="match status" value="1"/>
</dbReference>
<dbReference type="Proteomes" id="UP000192520">
    <property type="component" value="Unassembled WGS sequence"/>
</dbReference>
<dbReference type="Gene3D" id="3.40.50.1240">
    <property type="entry name" value="Phosphoglycerate mutase-like"/>
    <property type="match status" value="1"/>
</dbReference>
<name>A0A1W9NZ07_UNCC3</name>